<feature type="transmembrane region" description="Helical" evidence="10">
    <location>
        <begin position="320"/>
        <end position="342"/>
    </location>
</feature>
<evidence type="ECO:0000259" key="11">
    <source>
        <dbReference type="PROSITE" id="PS50893"/>
    </source>
</evidence>
<dbReference type="Proteomes" id="UP000829685">
    <property type="component" value="Unassembled WGS sequence"/>
</dbReference>
<dbReference type="InterPro" id="IPR036640">
    <property type="entry name" value="ABC1_TM_sf"/>
</dbReference>
<proteinExistence type="inferred from homology"/>
<dbReference type="PROSITE" id="PS50893">
    <property type="entry name" value="ABC_TRANSPORTER_2"/>
    <property type="match status" value="1"/>
</dbReference>
<dbReference type="EMBL" id="JAFIMR010000026">
    <property type="protein sequence ID" value="KAI1862889.1"/>
    <property type="molecule type" value="Genomic_DNA"/>
</dbReference>
<feature type="region of interest" description="Disordered" evidence="9">
    <location>
        <begin position="189"/>
        <end position="239"/>
    </location>
</feature>
<keyword evidence="4" id="KW-0547">Nucleotide-binding</keyword>
<protein>
    <recommendedName>
        <fullName evidence="15">Heavy metal tolerance protein</fullName>
    </recommendedName>
</protein>
<reference evidence="13" key="1">
    <citation type="submission" date="2021-03" db="EMBL/GenBank/DDBJ databases">
        <title>Revisited historic fungal species revealed as producer of novel bioactive compounds through whole genome sequencing and comparative genomics.</title>
        <authorList>
            <person name="Vignolle G.A."/>
            <person name="Hochenegger N."/>
            <person name="Mach R.L."/>
            <person name="Mach-Aigner A.R."/>
            <person name="Javad Rahimi M."/>
            <person name="Salim K.A."/>
            <person name="Chan C.M."/>
            <person name="Lim L.B.L."/>
            <person name="Cai F."/>
            <person name="Druzhinina I.S."/>
            <person name="U'Ren J.M."/>
            <person name="Derntl C."/>
        </authorList>
    </citation>
    <scope>NUCLEOTIDE SEQUENCE</scope>
    <source>
        <strain evidence="13">TUCIM 5799</strain>
    </source>
</reference>
<evidence type="ECO:0000256" key="3">
    <source>
        <dbReference type="ARBA" id="ARBA00022692"/>
    </source>
</evidence>
<accession>A0A9P9WGY0</accession>
<feature type="compositionally biased region" description="Polar residues" evidence="9">
    <location>
        <begin position="903"/>
        <end position="921"/>
    </location>
</feature>
<feature type="compositionally biased region" description="Gly residues" evidence="9">
    <location>
        <begin position="1071"/>
        <end position="1094"/>
    </location>
</feature>
<dbReference type="PANTHER" id="PTHR24221">
    <property type="entry name" value="ATP-BINDING CASSETTE SUB-FAMILY B"/>
    <property type="match status" value="1"/>
</dbReference>
<keyword evidence="6 10" id="KW-1133">Transmembrane helix</keyword>
<feature type="region of interest" description="Disordered" evidence="9">
    <location>
        <begin position="855"/>
        <end position="1104"/>
    </location>
</feature>
<dbReference type="GO" id="GO:0016020">
    <property type="term" value="C:membrane"/>
    <property type="evidence" value="ECO:0007669"/>
    <property type="project" value="UniProtKB-SubCell"/>
</dbReference>
<keyword evidence="14" id="KW-1185">Reference proteome</keyword>
<keyword evidence="5" id="KW-0067">ATP-binding</keyword>
<feature type="transmembrane region" description="Helical" evidence="10">
    <location>
        <begin position="399"/>
        <end position="418"/>
    </location>
</feature>
<dbReference type="GO" id="GO:0005524">
    <property type="term" value="F:ATP binding"/>
    <property type="evidence" value="ECO:0007669"/>
    <property type="project" value="UniProtKB-KW"/>
</dbReference>
<evidence type="ECO:0000313" key="13">
    <source>
        <dbReference type="EMBL" id="KAI1862889.1"/>
    </source>
</evidence>
<feature type="compositionally biased region" description="Low complexity" evidence="9">
    <location>
        <begin position="861"/>
        <end position="884"/>
    </location>
</feature>
<feature type="compositionally biased region" description="Polar residues" evidence="9">
    <location>
        <begin position="1039"/>
        <end position="1056"/>
    </location>
</feature>
<keyword evidence="2" id="KW-0813">Transport</keyword>
<evidence type="ECO:0000256" key="5">
    <source>
        <dbReference type="ARBA" id="ARBA00022840"/>
    </source>
</evidence>
<evidence type="ECO:0008006" key="15">
    <source>
        <dbReference type="Google" id="ProtNLM"/>
    </source>
</evidence>
<feature type="transmembrane region" description="Helical" evidence="10">
    <location>
        <begin position="257"/>
        <end position="274"/>
    </location>
</feature>
<evidence type="ECO:0000256" key="2">
    <source>
        <dbReference type="ARBA" id="ARBA00022448"/>
    </source>
</evidence>
<evidence type="ECO:0000256" key="8">
    <source>
        <dbReference type="ARBA" id="ARBA00024363"/>
    </source>
</evidence>
<dbReference type="PROSITE" id="PS50929">
    <property type="entry name" value="ABC_TM1F"/>
    <property type="match status" value="1"/>
</dbReference>
<dbReference type="SMART" id="SM00382">
    <property type="entry name" value="AAA"/>
    <property type="match status" value="1"/>
</dbReference>
<sequence>MAYSEPDWLLVSLHYVYPAAVFLYFATAYAIAACTLQTASTAVKTKHGRPKIITCLLLAFLLSYLVQLAEKLIEGALSLEWPSEDTVVGLLSCMLVFGIEQSTLGNAVDVVWYPFYGSWLIGVVLEPVLAVLSILQRCRGRRIEVSEIANSTVFLWIDVAIFITRYLILLAVILVFFLWREKNELEGADDETSPLLPKPDQTAANGNGTDSGYGTRENSANNTDATNSPSDPESPWERRQRLAREQMEKRLKSEGSWIAYAKGFLIFFPYVWPVHNRRLQLYAALVGVCLITGNALNVLIPRQMGIVLDSLSGDAKGLNPWIQVLIFAALRLAASEAGIHLLRQMFWLPVEFYSQEALSVAAYNHVMNLSADFHDSKSSSDLIVAISHGTSISRMLESICFEALPMMIDLVVAFIYLSVKFGPYEGFITIATGIAFVQAATYLIARFKEKRKQMVKTFFEEHYVRQAGIQGWHTVSAFNQIPYEESRYQTAVRSEISAYKGLYSGYLIGHAFQYLILLCGLIAGAFLAVHQVTHGQRTPGDFVMLLTYWGQLTSPLRFFSNLGKSISQDLVYAERLLGVMLTKPTIVNKPDAKPLDLKGGEITFRDVSFSYDKKKDILKGVNLTVPSGKTAAFVGATGAGKSTILKLLDRFYDVSEGCIGIDGQDIRDVQISSLRQSIGIVPQAPILFDDTIMSNIRYARLTASDEEVHEACKAAAIHDHIMGFSDGYQTRVGERGVKISGGELQRIAIARAILKRPEVVLLDEATSSVDTETEQKIQEGLRVLCEARTTFIVAHRLSTVMNADIIFVVSDGEIVEQGSHEELLEKKGKYSELWSKQIFVKPKEDKGLLVTNDIINEPPKTQTQTQTQETSENANAKDGNADAASEPKKTQATKLNRPVTTPKLVTSSLAANEQSVKTPSGHQKEGSRLNPGAPVFTPRSAAADQRTTDETLQECQKPTAKTDARASPTRNTWADEVEVGVHFPPMPKSGMNSTKENTKPVDQSPRKAPLAAGYRRFEPQDSSRSVSDPVPSTPEKRVSNQQNDPVDQHTEQSVSEALQPRTKGKRTTSRGRGGNSRGRGGRQPGSRGRGGGRSASGPSHQAPA</sequence>
<feature type="transmembrane region" description="Helical" evidence="10">
    <location>
        <begin position="281"/>
        <end position="300"/>
    </location>
</feature>
<feature type="domain" description="ABC transporter" evidence="11">
    <location>
        <begin position="602"/>
        <end position="836"/>
    </location>
</feature>
<feature type="compositionally biased region" description="Low complexity" evidence="9">
    <location>
        <begin position="1095"/>
        <end position="1104"/>
    </location>
</feature>
<feature type="transmembrane region" description="Helical" evidence="10">
    <location>
        <begin position="424"/>
        <end position="445"/>
    </location>
</feature>
<dbReference type="Pfam" id="PF00005">
    <property type="entry name" value="ABC_tran"/>
    <property type="match status" value="1"/>
</dbReference>
<gene>
    <name evidence="13" type="ORF">JX265_008935</name>
</gene>
<comment type="subcellular location">
    <subcellularLocation>
        <location evidence="1">Membrane</location>
        <topology evidence="1">Multi-pass membrane protein</topology>
    </subcellularLocation>
</comment>
<dbReference type="InterPro" id="IPR003439">
    <property type="entry name" value="ABC_transporter-like_ATP-bd"/>
</dbReference>
<dbReference type="InterPro" id="IPR011527">
    <property type="entry name" value="ABC1_TM_dom"/>
</dbReference>
<dbReference type="GO" id="GO:0140359">
    <property type="term" value="F:ABC-type transporter activity"/>
    <property type="evidence" value="ECO:0007669"/>
    <property type="project" value="InterPro"/>
</dbReference>
<keyword evidence="7 10" id="KW-0472">Membrane</keyword>
<dbReference type="InterPro" id="IPR027417">
    <property type="entry name" value="P-loop_NTPase"/>
</dbReference>
<evidence type="ECO:0000256" key="6">
    <source>
        <dbReference type="ARBA" id="ARBA00022989"/>
    </source>
</evidence>
<dbReference type="SUPFAM" id="SSF90123">
    <property type="entry name" value="ABC transporter transmembrane region"/>
    <property type="match status" value="1"/>
</dbReference>
<dbReference type="GO" id="GO:0016887">
    <property type="term" value="F:ATP hydrolysis activity"/>
    <property type="evidence" value="ECO:0007669"/>
    <property type="project" value="InterPro"/>
</dbReference>
<comment type="caution">
    <text evidence="13">The sequence shown here is derived from an EMBL/GenBank/DDBJ whole genome shotgun (WGS) entry which is preliminary data.</text>
</comment>
<dbReference type="SUPFAM" id="SSF52540">
    <property type="entry name" value="P-loop containing nucleoside triphosphate hydrolases"/>
    <property type="match status" value="1"/>
</dbReference>
<keyword evidence="3 10" id="KW-0812">Transmembrane</keyword>
<feature type="transmembrane region" description="Helical" evidence="10">
    <location>
        <begin position="15"/>
        <end position="39"/>
    </location>
</feature>
<evidence type="ECO:0000256" key="10">
    <source>
        <dbReference type="SAM" id="Phobius"/>
    </source>
</evidence>
<evidence type="ECO:0000256" key="7">
    <source>
        <dbReference type="ARBA" id="ARBA00023136"/>
    </source>
</evidence>
<evidence type="ECO:0000256" key="9">
    <source>
        <dbReference type="SAM" id="MobiDB-lite"/>
    </source>
</evidence>
<evidence type="ECO:0000256" key="1">
    <source>
        <dbReference type="ARBA" id="ARBA00004141"/>
    </source>
</evidence>
<feature type="transmembrane region" description="Helical" evidence="10">
    <location>
        <begin position="503"/>
        <end position="529"/>
    </location>
</feature>
<feature type="compositionally biased region" description="Polar residues" evidence="9">
    <location>
        <begin position="202"/>
        <end position="231"/>
    </location>
</feature>
<dbReference type="FunFam" id="3.40.50.300:FF:000287">
    <property type="entry name" value="Multidrug ABC transporter ATP-binding protein"/>
    <property type="match status" value="1"/>
</dbReference>
<dbReference type="Gene3D" id="1.20.1560.10">
    <property type="entry name" value="ABC transporter type 1, transmembrane domain"/>
    <property type="match status" value="1"/>
</dbReference>
<feature type="transmembrane region" description="Helical" evidence="10">
    <location>
        <begin position="153"/>
        <end position="179"/>
    </location>
</feature>
<feature type="domain" description="ABC transmembrane type-1" evidence="12">
    <location>
        <begin position="284"/>
        <end position="568"/>
    </location>
</feature>
<dbReference type="InterPro" id="IPR003593">
    <property type="entry name" value="AAA+_ATPase"/>
</dbReference>
<dbReference type="PROSITE" id="PS00211">
    <property type="entry name" value="ABC_TRANSPORTER_1"/>
    <property type="match status" value="1"/>
</dbReference>
<name>A0A9P9WGY0_9PEZI</name>
<evidence type="ECO:0000256" key="4">
    <source>
        <dbReference type="ARBA" id="ARBA00022741"/>
    </source>
</evidence>
<dbReference type="CDD" id="cd18583">
    <property type="entry name" value="ABC_6TM_HMT1"/>
    <property type="match status" value="1"/>
</dbReference>
<dbReference type="InterPro" id="IPR017871">
    <property type="entry name" value="ABC_transporter-like_CS"/>
</dbReference>
<dbReference type="Gene3D" id="3.40.50.300">
    <property type="entry name" value="P-loop containing nucleotide triphosphate hydrolases"/>
    <property type="match status" value="1"/>
</dbReference>
<organism evidence="13 14">
    <name type="scientific">Neoarthrinium moseri</name>
    <dbReference type="NCBI Taxonomy" id="1658444"/>
    <lineage>
        <taxon>Eukaryota</taxon>
        <taxon>Fungi</taxon>
        <taxon>Dikarya</taxon>
        <taxon>Ascomycota</taxon>
        <taxon>Pezizomycotina</taxon>
        <taxon>Sordariomycetes</taxon>
        <taxon>Xylariomycetidae</taxon>
        <taxon>Amphisphaeriales</taxon>
        <taxon>Apiosporaceae</taxon>
        <taxon>Neoarthrinium</taxon>
    </lineage>
</organism>
<dbReference type="PANTHER" id="PTHR24221:SF503">
    <property type="entry name" value="MITOCHONDRIAL POTASSIUM CHANNEL ATP-BINDING SUBUNIT"/>
    <property type="match status" value="1"/>
</dbReference>
<feature type="transmembrane region" description="Helical" evidence="10">
    <location>
        <begin position="51"/>
        <end position="69"/>
    </location>
</feature>
<feature type="transmembrane region" description="Helical" evidence="10">
    <location>
        <begin position="111"/>
        <end position="132"/>
    </location>
</feature>
<comment type="similarity">
    <text evidence="8">Belongs to the ABC transporter superfamily. ABCB family. Heavy Metal importer (TC 3.A.1.210) subfamily.</text>
</comment>
<evidence type="ECO:0000313" key="14">
    <source>
        <dbReference type="Proteomes" id="UP000829685"/>
    </source>
</evidence>
<evidence type="ECO:0000259" key="12">
    <source>
        <dbReference type="PROSITE" id="PS50929"/>
    </source>
</evidence>
<dbReference type="AlphaFoldDB" id="A0A9P9WGY0"/>
<dbReference type="Pfam" id="PF00664">
    <property type="entry name" value="ABC_membrane"/>
    <property type="match status" value="1"/>
</dbReference>
<dbReference type="InterPro" id="IPR039421">
    <property type="entry name" value="Type_1_exporter"/>
</dbReference>